<feature type="region of interest" description="Disordered" evidence="1">
    <location>
        <begin position="22"/>
        <end position="49"/>
    </location>
</feature>
<feature type="region of interest" description="Disordered" evidence="1">
    <location>
        <begin position="222"/>
        <end position="267"/>
    </location>
</feature>
<feature type="compositionally biased region" description="Pro residues" evidence="1">
    <location>
        <begin position="232"/>
        <end position="244"/>
    </location>
</feature>
<keyword evidence="3" id="KW-1185">Reference proteome</keyword>
<feature type="region of interest" description="Disordered" evidence="1">
    <location>
        <begin position="429"/>
        <end position="458"/>
    </location>
</feature>
<feature type="compositionally biased region" description="Polar residues" evidence="1">
    <location>
        <begin position="175"/>
        <end position="188"/>
    </location>
</feature>
<proteinExistence type="predicted"/>
<organism evidence="2 3">
    <name type="scientific">Pleomassaria siparia CBS 279.74</name>
    <dbReference type="NCBI Taxonomy" id="1314801"/>
    <lineage>
        <taxon>Eukaryota</taxon>
        <taxon>Fungi</taxon>
        <taxon>Dikarya</taxon>
        <taxon>Ascomycota</taxon>
        <taxon>Pezizomycotina</taxon>
        <taxon>Dothideomycetes</taxon>
        <taxon>Pleosporomycetidae</taxon>
        <taxon>Pleosporales</taxon>
        <taxon>Pleomassariaceae</taxon>
        <taxon>Pleomassaria</taxon>
    </lineage>
</organism>
<evidence type="ECO:0000313" key="2">
    <source>
        <dbReference type="EMBL" id="KAF2703014.1"/>
    </source>
</evidence>
<dbReference type="Proteomes" id="UP000799428">
    <property type="component" value="Unassembled WGS sequence"/>
</dbReference>
<feature type="compositionally biased region" description="Polar residues" evidence="1">
    <location>
        <begin position="141"/>
        <end position="152"/>
    </location>
</feature>
<feature type="region of interest" description="Disordered" evidence="1">
    <location>
        <begin position="337"/>
        <end position="356"/>
    </location>
</feature>
<accession>A0A6G1JQV3</accession>
<dbReference type="AlphaFoldDB" id="A0A6G1JQV3"/>
<evidence type="ECO:0000313" key="3">
    <source>
        <dbReference type="Proteomes" id="UP000799428"/>
    </source>
</evidence>
<name>A0A6G1JQV3_9PLEO</name>
<feature type="region of interest" description="Disordered" evidence="1">
    <location>
        <begin position="115"/>
        <end position="152"/>
    </location>
</feature>
<protein>
    <submittedName>
        <fullName evidence="2">Uncharacterized protein</fullName>
    </submittedName>
</protein>
<reference evidence="2" key="1">
    <citation type="journal article" date="2020" name="Stud. Mycol.">
        <title>101 Dothideomycetes genomes: a test case for predicting lifestyles and emergence of pathogens.</title>
        <authorList>
            <person name="Haridas S."/>
            <person name="Albert R."/>
            <person name="Binder M."/>
            <person name="Bloem J."/>
            <person name="Labutti K."/>
            <person name="Salamov A."/>
            <person name="Andreopoulos B."/>
            <person name="Baker S."/>
            <person name="Barry K."/>
            <person name="Bills G."/>
            <person name="Bluhm B."/>
            <person name="Cannon C."/>
            <person name="Castanera R."/>
            <person name="Culley D."/>
            <person name="Daum C."/>
            <person name="Ezra D."/>
            <person name="Gonzalez J."/>
            <person name="Henrissat B."/>
            <person name="Kuo A."/>
            <person name="Liang C."/>
            <person name="Lipzen A."/>
            <person name="Lutzoni F."/>
            <person name="Magnuson J."/>
            <person name="Mondo S."/>
            <person name="Nolan M."/>
            <person name="Ohm R."/>
            <person name="Pangilinan J."/>
            <person name="Park H.-J."/>
            <person name="Ramirez L."/>
            <person name="Alfaro M."/>
            <person name="Sun H."/>
            <person name="Tritt A."/>
            <person name="Yoshinaga Y."/>
            <person name="Zwiers L.-H."/>
            <person name="Turgeon B."/>
            <person name="Goodwin S."/>
            <person name="Spatafora J."/>
            <person name="Crous P."/>
            <person name="Grigoriev I."/>
        </authorList>
    </citation>
    <scope>NUCLEOTIDE SEQUENCE</scope>
    <source>
        <strain evidence="2">CBS 279.74</strain>
    </source>
</reference>
<dbReference type="EMBL" id="MU005790">
    <property type="protein sequence ID" value="KAF2703014.1"/>
    <property type="molecule type" value="Genomic_DNA"/>
</dbReference>
<feature type="compositionally biased region" description="Polar residues" evidence="1">
    <location>
        <begin position="119"/>
        <end position="129"/>
    </location>
</feature>
<feature type="region of interest" description="Disordered" evidence="1">
    <location>
        <begin position="170"/>
        <end position="202"/>
    </location>
</feature>
<evidence type="ECO:0000256" key="1">
    <source>
        <dbReference type="SAM" id="MobiDB-lite"/>
    </source>
</evidence>
<feature type="compositionally biased region" description="Polar residues" evidence="1">
    <location>
        <begin position="25"/>
        <end position="49"/>
    </location>
</feature>
<gene>
    <name evidence="2" type="ORF">K504DRAFT_508425</name>
</gene>
<sequence>MFVPHGHNDFDMPFTGIEGEMWTDWPQQTNNGNQGASPPSRLPLNSSATDGNIYPSPWGHFELRRQSNSLPIGGPDGRFMTHHGQGGHRGGMTGRRVEVASAGTDLNDNDLLHWPGGFNVNQGQAQNPLPQQPFGFPPSPHANQGQAQAQTPTPLAGNINIVRPSYAQNAGLGRSSYSPNAVQKQTYHVSPPGPQPNANRPLLISSNSERVFKTSPRDFDRLRHDVAQPPRSATPPMPPMPPMPQDKGHIDLPRPHRQPSNESLGGYNGPGAHRFLGRTPGHVPATNKTRTDAVLAPSIELHGDALAGFKQTKVDFHKPAKICGVFKTSQRDFDPLRRDVAQPPRSATPPMPATNKTRTDAVLAPSIELHDDELAGFKQTKVDFHKSAKICGVKLTDPQCGYGAIIGMNPKTGRIFVPPSRRVMESNLAIPERKRNMDSIDPTDSPSPERVSKKKKTYPEAKLFKAPSSSDNFARAAPSNVASLMSETCIDSRPRPVDGLAACTIDSDGKLRAPDAEGRTDEYSHVEYLLDSFQNSAGHSKLEPIFQKAFSISFTGTGSST</sequence>